<keyword evidence="1" id="KW-1133">Transmembrane helix</keyword>
<reference evidence="2 3" key="1">
    <citation type="submission" date="2021-04" db="EMBL/GenBank/DDBJ databases">
        <title>Magnetospirillum sulfuroxidans sp. nov., a facultative chemolithoautotrophic sulfur-oxidizing alphaproteobacterium isolated from freshwater sediment and proposals for Paramagetospirillum gen. nov., and Magnetospirillaceae fam. nov.</title>
        <authorList>
            <person name="Koziaeva V."/>
            <person name="Geelhoed J.S."/>
            <person name="Sorokin D.Y."/>
            <person name="Grouzdev D.S."/>
        </authorList>
    </citation>
    <scope>NUCLEOTIDE SEQUENCE [LARGE SCALE GENOMIC DNA]</scope>
    <source>
        <strain evidence="2 3">J10</strain>
    </source>
</reference>
<dbReference type="RefSeq" id="WP_211546467.1">
    <property type="nucleotide sequence ID" value="NZ_JAGTUF010000002.1"/>
</dbReference>
<organism evidence="2 3">
    <name type="scientific">Magnetospirillum sulfuroxidans</name>
    <dbReference type="NCBI Taxonomy" id="611300"/>
    <lineage>
        <taxon>Bacteria</taxon>
        <taxon>Pseudomonadati</taxon>
        <taxon>Pseudomonadota</taxon>
        <taxon>Alphaproteobacteria</taxon>
        <taxon>Rhodospirillales</taxon>
        <taxon>Rhodospirillaceae</taxon>
        <taxon>Magnetospirillum</taxon>
    </lineage>
</organism>
<evidence type="ECO:0000313" key="2">
    <source>
        <dbReference type="EMBL" id="MBR9970956.1"/>
    </source>
</evidence>
<gene>
    <name evidence="2" type="ORF">KEC16_04435</name>
</gene>
<keyword evidence="1" id="KW-0472">Membrane</keyword>
<feature type="transmembrane region" description="Helical" evidence="1">
    <location>
        <begin position="247"/>
        <end position="267"/>
    </location>
</feature>
<comment type="caution">
    <text evidence="2">The sequence shown here is derived from an EMBL/GenBank/DDBJ whole genome shotgun (WGS) entry which is preliminary data.</text>
</comment>
<evidence type="ECO:0000256" key="1">
    <source>
        <dbReference type="SAM" id="Phobius"/>
    </source>
</evidence>
<keyword evidence="1" id="KW-0812">Transmembrane</keyword>
<feature type="transmembrane region" description="Helical" evidence="1">
    <location>
        <begin position="215"/>
        <end position="235"/>
    </location>
</feature>
<proteinExistence type="predicted"/>
<sequence>MPDIEDNDNIFERIINNIIQFHAYIEPALRMATMAWAFSLTSILYIIIIAFYCNDREIPFFDFAATTGVYIWIVGALVVFFSAILSVYSLAPVFMKVAILKRVQISNATAIGLTLAPAVIAISIIFMRTLFLKDREFIFAATIIVATSIFTCIVCFYRYLTAPLVEGATSRAGDAVLAANLFVVPVFMLVSKLSLMGIHHLESSEGLQNIDFSSYAWIIYAASFLVIPIIVVVFFNAAPGLKTRKGIFLFGALAIVAPLMLAPFAIFDRVLTFLSVGGDVPFAFSLQKGENVWGQQEVRGYMRFITTDNVHISCGKGTPVATLNLRHVTGIRRILDGEDVNCSAIYPAGQKNRADAQSP</sequence>
<feature type="transmembrane region" description="Helical" evidence="1">
    <location>
        <begin position="72"/>
        <end position="95"/>
    </location>
</feature>
<feature type="transmembrane region" description="Helical" evidence="1">
    <location>
        <begin position="34"/>
        <end position="52"/>
    </location>
</feature>
<evidence type="ECO:0000313" key="3">
    <source>
        <dbReference type="Proteomes" id="UP000680714"/>
    </source>
</evidence>
<feature type="transmembrane region" description="Helical" evidence="1">
    <location>
        <begin position="107"/>
        <end position="131"/>
    </location>
</feature>
<feature type="transmembrane region" description="Helical" evidence="1">
    <location>
        <begin position="137"/>
        <end position="160"/>
    </location>
</feature>
<accession>A0ABS5I964</accession>
<dbReference type="EMBL" id="JAGTUF010000002">
    <property type="protein sequence ID" value="MBR9970956.1"/>
    <property type="molecule type" value="Genomic_DNA"/>
</dbReference>
<keyword evidence="3" id="KW-1185">Reference proteome</keyword>
<name>A0ABS5I964_9PROT</name>
<protein>
    <submittedName>
        <fullName evidence="2">Uncharacterized protein</fullName>
    </submittedName>
</protein>
<feature type="transmembrane region" description="Helical" evidence="1">
    <location>
        <begin position="172"/>
        <end position="195"/>
    </location>
</feature>
<dbReference type="Proteomes" id="UP000680714">
    <property type="component" value="Unassembled WGS sequence"/>
</dbReference>